<protein>
    <submittedName>
        <fullName evidence="3">PilT domain-containing protein</fullName>
    </submittedName>
</protein>
<dbReference type="InterPro" id="IPR002716">
    <property type="entry name" value="PIN_dom"/>
</dbReference>
<proteinExistence type="predicted"/>
<keyword evidence="1" id="KW-0460">Magnesium</keyword>
<name>A0A1Z4JM28_LEPBY</name>
<dbReference type="Gene3D" id="3.40.50.1010">
    <property type="entry name" value="5'-nuclease"/>
    <property type="match status" value="1"/>
</dbReference>
<dbReference type="Proteomes" id="UP000217895">
    <property type="component" value="Chromosome"/>
</dbReference>
<dbReference type="PANTHER" id="PTHR35901">
    <property type="entry name" value="RIBONUCLEASE VAPC3"/>
    <property type="match status" value="1"/>
</dbReference>
<keyword evidence="4" id="KW-1185">Reference proteome</keyword>
<dbReference type="CDD" id="cd09873">
    <property type="entry name" value="PIN_Pae0151-like"/>
    <property type="match status" value="1"/>
</dbReference>
<gene>
    <name evidence="3" type="ORF">NIES2135_45480</name>
</gene>
<reference evidence="3 4" key="1">
    <citation type="submission" date="2017-06" db="EMBL/GenBank/DDBJ databases">
        <title>Genome sequencing of cyanobaciteial culture collection at National Institute for Environmental Studies (NIES).</title>
        <authorList>
            <person name="Hirose Y."/>
            <person name="Shimura Y."/>
            <person name="Fujisawa T."/>
            <person name="Nakamura Y."/>
            <person name="Kawachi M."/>
        </authorList>
    </citation>
    <scope>NUCLEOTIDE SEQUENCE [LARGE SCALE GENOMIC DNA]</scope>
    <source>
        <strain evidence="3 4">NIES-2135</strain>
    </source>
</reference>
<dbReference type="InterPro" id="IPR044153">
    <property type="entry name" value="PIN_Pae0151-like"/>
</dbReference>
<evidence type="ECO:0000256" key="1">
    <source>
        <dbReference type="ARBA" id="ARBA00022842"/>
    </source>
</evidence>
<evidence type="ECO:0000313" key="4">
    <source>
        <dbReference type="Proteomes" id="UP000217895"/>
    </source>
</evidence>
<dbReference type="InterPro" id="IPR051619">
    <property type="entry name" value="TypeII_TA_RNase_PINc/VapC"/>
</dbReference>
<evidence type="ECO:0000259" key="2">
    <source>
        <dbReference type="Pfam" id="PF01850"/>
    </source>
</evidence>
<dbReference type="AlphaFoldDB" id="A0A1Z4JM28"/>
<dbReference type="InterPro" id="IPR029060">
    <property type="entry name" value="PIN-like_dom_sf"/>
</dbReference>
<sequence length="143" mass="16067">MSAYVVDASVVIQYAITQEYTPEVRVLIARMYQVDRLYLPEFCLLECTNVIWKAVRFNNLAPSIASQIITELQRLPLQIEPVISLLPNALQIGLTYQLAIYDSLYIALAEQLDLPLISLDERQVRAAAAKGLIIQPLADFSSI</sequence>
<dbReference type="Pfam" id="PF01850">
    <property type="entry name" value="PIN"/>
    <property type="match status" value="1"/>
</dbReference>
<organism evidence="3 4">
    <name type="scientific">Leptolyngbya boryana NIES-2135</name>
    <dbReference type="NCBI Taxonomy" id="1973484"/>
    <lineage>
        <taxon>Bacteria</taxon>
        <taxon>Bacillati</taxon>
        <taxon>Cyanobacteriota</taxon>
        <taxon>Cyanophyceae</taxon>
        <taxon>Leptolyngbyales</taxon>
        <taxon>Leptolyngbyaceae</taxon>
        <taxon>Leptolyngbya group</taxon>
        <taxon>Leptolyngbya</taxon>
    </lineage>
</organism>
<dbReference type="PANTHER" id="PTHR35901:SF1">
    <property type="entry name" value="EXONUCLEASE VAPC9"/>
    <property type="match status" value="1"/>
</dbReference>
<dbReference type="SUPFAM" id="SSF88723">
    <property type="entry name" value="PIN domain-like"/>
    <property type="match status" value="1"/>
</dbReference>
<dbReference type="EMBL" id="AP018203">
    <property type="protein sequence ID" value="BAY57677.1"/>
    <property type="molecule type" value="Genomic_DNA"/>
</dbReference>
<accession>A0A1Z4JM28</accession>
<evidence type="ECO:0000313" key="3">
    <source>
        <dbReference type="EMBL" id="BAY57677.1"/>
    </source>
</evidence>
<feature type="domain" description="PIN" evidence="2">
    <location>
        <begin position="4"/>
        <end position="127"/>
    </location>
</feature>